<evidence type="ECO:0000313" key="3">
    <source>
        <dbReference type="EMBL" id="SJX60531.1"/>
    </source>
</evidence>
<reference evidence="3 4" key="1">
    <citation type="submission" date="2017-02" db="EMBL/GenBank/DDBJ databases">
        <authorList>
            <person name="Peterson S.W."/>
        </authorList>
    </citation>
    <scope>NUCLEOTIDE SEQUENCE [LARGE SCALE GENOMIC DNA]</scope>
    <source>
        <strain evidence="3 4">SRS1_H2-8</strain>
    </source>
</reference>
<feature type="compositionally biased region" description="Low complexity" evidence="2">
    <location>
        <begin position="202"/>
        <end position="220"/>
    </location>
</feature>
<feature type="compositionally biased region" description="Polar residues" evidence="2">
    <location>
        <begin position="227"/>
        <end position="236"/>
    </location>
</feature>
<evidence type="ECO:0000313" key="4">
    <source>
        <dbReference type="Proteomes" id="UP000239563"/>
    </source>
</evidence>
<gene>
    <name evidence="3" type="ORF">SRS1_10169</name>
</gene>
<proteinExistence type="predicted"/>
<dbReference type="CDD" id="cd14688">
    <property type="entry name" value="bZIP_YAP"/>
    <property type="match status" value="1"/>
</dbReference>
<evidence type="ECO:0000256" key="2">
    <source>
        <dbReference type="SAM" id="MobiDB-lite"/>
    </source>
</evidence>
<feature type="compositionally biased region" description="Basic and acidic residues" evidence="2">
    <location>
        <begin position="384"/>
        <end position="414"/>
    </location>
</feature>
<feature type="coiled-coil region" evidence="1">
    <location>
        <begin position="24"/>
        <end position="51"/>
    </location>
</feature>
<keyword evidence="1" id="KW-0175">Coiled coil</keyword>
<dbReference type="GO" id="GO:0003700">
    <property type="term" value="F:DNA-binding transcription factor activity"/>
    <property type="evidence" value="ECO:0007669"/>
    <property type="project" value="InterPro"/>
</dbReference>
<feature type="compositionally biased region" description="Low complexity" evidence="2">
    <location>
        <begin position="318"/>
        <end position="338"/>
    </location>
</feature>
<sequence length="523" mass="54193">MGRGRRPNLALEPTRALQTQRAFRQRKAEHLANLEESVKILSDENAKLRKLLQLDARSAPASPHLKTSTLPPASSTYAPIAPAKGAPTPTSDEVETCDNCAPIQQANRQLSLAASQVEARVVELQQSIRALRSVLVHHGIPVPAVAAEWEADAGYRVKRFRSGEAVVGSYGEQPLPSGVQMTSNYFNSNAAGSPAAVHEYAASSRRGAPSSSSVSAPPAGTGVWHTPSPSGILSSAPTPPSAYSLRHHHAYNSSYNSPAAATAAAAAAAAAAAEDTYRRPPPPALATRHSSSGSARPHLHPPSSMSPARQHAVPPPGSTYWSTASTASSSSTGAASPAALARSHALPAYASPGHGARRFAEDGQAQQAGVVGYEGVQSPRGRMVQRERAEASEETRYARSREASRSREGSERKGGCCPAPASGAQTPVNGAGETKSSCCPPSNRAAATSDKGDAKWAAPPPLGVSFDMRASGPPDGHPLTTAVPVTAPVAAPVADADVELDGLKEDECCFGLVKCDSEGRIVI</sequence>
<dbReference type="Proteomes" id="UP000239563">
    <property type="component" value="Chromosome I"/>
</dbReference>
<name>A0A2N8U711_9BASI</name>
<feature type="region of interest" description="Disordered" evidence="2">
    <location>
        <begin position="372"/>
        <end position="455"/>
    </location>
</feature>
<organism evidence="3 4">
    <name type="scientific">Sporisorium reilianum f. sp. reilianum</name>
    <dbReference type="NCBI Taxonomy" id="72559"/>
    <lineage>
        <taxon>Eukaryota</taxon>
        <taxon>Fungi</taxon>
        <taxon>Dikarya</taxon>
        <taxon>Basidiomycota</taxon>
        <taxon>Ustilaginomycotina</taxon>
        <taxon>Ustilaginomycetes</taxon>
        <taxon>Ustilaginales</taxon>
        <taxon>Ustilaginaceae</taxon>
        <taxon>Sporisorium</taxon>
    </lineage>
</organism>
<feature type="region of interest" description="Disordered" evidence="2">
    <location>
        <begin position="273"/>
        <end position="338"/>
    </location>
</feature>
<dbReference type="Gene3D" id="1.20.5.170">
    <property type="match status" value="1"/>
</dbReference>
<evidence type="ECO:0008006" key="5">
    <source>
        <dbReference type="Google" id="ProtNLM"/>
    </source>
</evidence>
<dbReference type="SUPFAM" id="SSF57959">
    <property type="entry name" value="Leucine zipper domain"/>
    <property type="match status" value="1"/>
</dbReference>
<evidence type="ECO:0000256" key="1">
    <source>
        <dbReference type="SAM" id="Coils"/>
    </source>
</evidence>
<dbReference type="InterPro" id="IPR046347">
    <property type="entry name" value="bZIP_sf"/>
</dbReference>
<feature type="region of interest" description="Disordered" evidence="2">
    <location>
        <begin position="202"/>
        <end position="242"/>
    </location>
</feature>
<dbReference type="AlphaFoldDB" id="A0A2N8U711"/>
<dbReference type="EMBL" id="LT795054">
    <property type="protein sequence ID" value="SJX60531.1"/>
    <property type="molecule type" value="Genomic_DNA"/>
</dbReference>
<accession>A0A2N8U711</accession>
<feature type="compositionally biased region" description="Polar residues" evidence="2">
    <location>
        <begin position="423"/>
        <end position="440"/>
    </location>
</feature>
<feature type="coiled-coil region" evidence="1">
    <location>
        <begin position="107"/>
        <end position="134"/>
    </location>
</feature>
<feature type="region of interest" description="Disordered" evidence="2">
    <location>
        <begin position="1"/>
        <end position="20"/>
    </location>
</feature>
<protein>
    <recommendedName>
        <fullName evidence="5">BZIP domain-containing protein</fullName>
    </recommendedName>
</protein>